<dbReference type="KEGG" id="bsed:DN745_03025"/>
<evidence type="ECO:0000256" key="1">
    <source>
        <dbReference type="SAM" id="MobiDB-lite"/>
    </source>
</evidence>
<sequence>MDRKSMDCTQNKRRTSPLDSASRLLVLLVILSLGAGGCGFLGLDGGDTQSGDSQQAQAPAVKPPPAAPEAQLDAPVKEEYERPAYPDQIRRNPFLPEMDVVRPTRNVARGEVRPKDPLEQYSLGQLNLVAIISSVAVPKAMFLDPVGFGHVVKKGDRIGLSGGIVSDIRDNEVEIREVSEGLDSETRLSTIKLTSDQLREDDDESLSDEEREALRRLLESEQGRRVLQESLNSGADAAPQDADSMGAAGQGRP</sequence>
<dbReference type="OrthoDB" id="9788988at2"/>
<feature type="transmembrane region" description="Helical" evidence="2">
    <location>
        <begin position="21"/>
        <end position="43"/>
    </location>
</feature>
<proteinExistence type="predicted"/>
<evidence type="ECO:0000313" key="3">
    <source>
        <dbReference type="EMBL" id="AWV88369.1"/>
    </source>
</evidence>
<organism evidence="3 4">
    <name type="scientific">Bradymonas sediminis</name>
    <dbReference type="NCBI Taxonomy" id="1548548"/>
    <lineage>
        <taxon>Bacteria</taxon>
        <taxon>Deltaproteobacteria</taxon>
        <taxon>Bradymonadales</taxon>
        <taxon>Bradymonadaceae</taxon>
        <taxon>Bradymonas</taxon>
    </lineage>
</organism>
<gene>
    <name evidence="3" type="ORF">DN745_03025</name>
</gene>
<name>A0A2Z4FHH3_9DELT</name>
<protein>
    <recommendedName>
        <fullName evidence="5">Pilus assembly protein PilP</fullName>
    </recommendedName>
</protein>
<dbReference type="Gene3D" id="2.30.30.830">
    <property type="match status" value="1"/>
</dbReference>
<evidence type="ECO:0008006" key="5">
    <source>
        <dbReference type="Google" id="ProtNLM"/>
    </source>
</evidence>
<evidence type="ECO:0000313" key="4">
    <source>
        <dbReference type="Proteomes" id="UP000249799"/>
    </source>
</evidence>
<feature type="region of interest" description="Disordered" evidence="1">
    <location>
        <begin position="225"/>
        <end position="253"/>
    </location>
</feature>
<dbReference type="Proteomes" id="UP000249799">
    <property type="component" value="Chromosome"/>
</dbReference>
<feature type="region of interest" description="Disordered" evidence="1">
    <location>
        <begin position="46"/>
        <end position="72"/>
    </location>
</feature>
<dbReference type="InterPro" id="IPR007446">
    <property type="entry name" value="PilP"/>
</dbReference>
<keyword evidence="2" id="KW-0472">Membrane</keyword>
<keyword evidence="2" id="KW-1133">Transmembrane helix</keyword>
<keyword evidence="4" id="KW-1185">Reference proteome</keyword>
<accession>A0A2Z4FHH3</accession>
<keyword evidence="2" id="KW-0812">Transmembrane</keyword>
<reference evidence="3 4" key="1">
    <citation type="submission" date="2018-06" db="EMBL/GenBank/DDBJ databases">
        <title>Lujinxingia sediminis gen. nov. sp. nov., a new facultative anaerobic member of the class Deltaproteobacteria, and proposal of Lujinxingaceae fam. nov.</title>
        <authorList>
            <person name="Guo L.-Y."/>
            <person name="Li C.-M."/>
            <person name="Wang S."/>
            <person name="Du Z.-J."/>
        </authorList>
    </citation>
    <scope>NUCLEOTIDE SEQUENCE [LARGE SCALE GENOMIC DNA]</scope>
    <source>
        <strain evidence="3 4">FA350</strain>
    </source>
</reference>
<evidence type="ECO:0000256" key="2">
    <source>
        <dbReference type="SAM" id="Phobius"/>
    </source>
</evidence>
<dbReference type="EMBL" id="CP030032">
    <property type="protein sequence ID" value="AWV88369.1"/>
    <property type="molecule type" value="Genomic_DNA"/>
</dbReference>
<dbReference type="AlphaFoldDB" id="A0A2Z4FHH3"/>
<dbReference type="Pfam" id="PF04351">
    <property type="entry name" value="PilP"/>
    <property type="match status" value="1"/>
</dbReference>